<organism evidence="1 2">
    <name type="scientific">Pseudobacter ginsenosidimutans</name>
    <dbReference type="NCBI Taxonomy" id="661488"/>
    <lineage>
        <taxon>Bacteria</taxon>
        <taxon>Pseudomonadati</taxon>
        <taxon>Bacteroidota</taxon>
        <taxon>Chitinophagia</taxon>
        <taxon>Chitinophagales</taxon>
        <taxon>Chitinophagaceae</taxon>
        <taxon>Pseudobacter</taxon>
    </lineage>
</organism>
<name>A0A4Q7MWS5_9BACT</name>
<proteinExistence type="predicted"/>
<gene>
    <name evidence="1" type="ORF">EV199_3414</name>
</gene>
<dbReference type="OrthoDB" id="662666at2"/>
<keyword evidence="2" id="KW-1185">Reference proteome</keyword>
<dbReference type="RefSeq" id="WP_130542009.1">
    <property type="nucleotide sequence ID" value="NZ_CP042431.1"/>
</dbReference>
<dbReference type="AlphaFoldDB" id="A0A4Q7MWS5"/>
<comment type="caution">
    <text evidence="1">The sequence shown here is derived from an EMBL/GenBank/DDBJ whole genome shotgun (WGS) entry which is preliminary data.</text>
</comment>
<sequence length="321" mass="36910">MAIQFILDTNAYRKLVTGKREAEILPTANEMRIRERSVNCTSLLSITVSMELMRHLSDETDPHFEDCKKALILQYHHTQSNPGGPNNSISFIPPLNEILSEFYFQKSSLLFGAYRLILATLELIAKDPDNNISPEKKNLLAIGSQILHDKKEIRDNFEDFIKSYTGGIVDWTHFKKDKKTKPKILKDIRSGKALMLFNLSMLDRAHSVHQIKLDITNIDPKFQRPLSDFFTFFEPLLVLLQTLFMKMLDGVDALSDYTNPKWNTLNDIQILASACYQTFLERNNGTKVILVTDDQGIHAACKNTYMEDNVWTVSRYLAHVY</sequence>
<evidence type="ECO:0000313" key="1">
    <source>
        <dbReference type="EMBL" id="RZS71510.1"/>
    </source>
</evidence>
<accession>A0A4Q7MWS5</accession>
<dbReference type="EMBL" id="SGXA01000002">
    <property type="protein sequence ID" value="RZS71510.1"/>
    <property type="molecule type" value="Genomic_DNA"/>
</dbReference>
<protein>
    <recommendedName>
        <fullName evidence="3">PIN domain-containing protein</fullName>
    </recommendedName>
</protein>
<dbReference type="Proteomes" id="UP000293874">
    <property type="component" value="Unassembled WGS sequence"/>
</dbReference>
<evidence type="ECO:0000313" key="2">
    <source>
        <dbReference type="Proteomes" id="UP000293874"/>
    </source>
</evidence>
<reference evidence="1 2" key="1">
    <citation type="submission" date="2019-02" db="EMBL/GenBank/DDBJ databases">
        <title>Genomic Encyclopedia of Type Strains, Phase IV (KMG-IV): sequencing the most valuable type-strain genomes for metagenomic binning, comparative biology and taxonomic classification.</title>
        <authorList>
            <person name="Goeker M."/>
        </authorList>
    </citation>
    <scope>NUCLEOTIDE SEQUENCE [LARGE SCALE GENOMIC DNA]</scope>
    <source>
        <strain evidence="1 2">DSM 18116</strain>
    </source>
</reference>
<evidence type="ECO:0008006" key="3">
    <source>
        <dbReference type="Google" id="ProtNLM"/>
    </source>
</evidence>